<dbReference type="Pfam" id="PF00027">
    <property type="entry name" value="cNMP_binding"/>
    <property type="match status" value="1"/>
</dbReference>
<reference evidence="2" key="1">
    <citation type="journal article" date="2021" name="PLoS Genet.">
        <title>Mobile Type VI secretion system loci of the gut Bacteroidales display extensive intra-ecosystem transfer, multi-species spread and geographical clustering.</title>
        <authorList>
            <person name="Garcia-Bayona L."/>
            <person name="Coyne M.J."/>
            <person name="Comstock L.E."/>
        </authorList>
    </citation>
    <scope>NUCLEOTIDE SEQUENCE</scope>
    <source>
        <strain evidence="2">CL11T00C20</strain>
    </source>
</reference>
<protein>
    <submittedName>
        <fullName evidence="2">Cyclic nucleotide-binding domain protein</fullName>
    </submittedName>
</protein>
<dbReference type="EMBL" id="CP072227">
    <property type="protein sequence ID" value="QUT46556.1"/>
    <property type="molecule type" value="Genomic_DNA"/>
</dbReference>
<evidence type="ECO:0000313" key="2">
    <source>
        <dbReference type="EMBL" id="QUT46556.1"/>
    </source>
</evidence>
<dbReference type="Proteomes" id="UP000679226">
    <property type="component" value="Chromosome"/>
</dbReference>
<dbReference type="InterPro" id="IPR014710">
    <property type="entry name" value="RmlC-like_jellyroll"/>
</dbReference>
<dbReference type="InterPro" id="IPR018490">
    <property type="entry name" value="cNMP-bd_dom_sf"/>
</dbReference>
<feature type="domain" description="Cyclic nucleotide-binding" evidence="1">
    <location>
        <begin position="46"/>
        <end position="127"/>
    </location>
</feature>
<evidence type="ECO:0000259" key="1">
    <source>
        <dbReference type="Pfam" id="PF00027"/>
    </source>
</evidence>
<name>A0A975KIN4_9BACE</name>
<accession>A0A975KIN4</accession>
<proteinExistence type="predicted"/>
<dbReference type="CDD" id="cd00038">
    <property type="entry name" value="CAP_ED"/>
    <property type="match status" value="1"/>
</dbReference>
<dbReference type="AlphaFoldDB" id="A0A975KIN4"/>
<sequence>MLNDTQPYIIVMDTLLKETVDLTVNSRYPGMAPEGRRQIEEVLIRKEVEKGEILLKEGQISHNLVFVGKGMLRQFYYKNGKDVTEHFSYEGCIIICIESTLKKEPTHLMIEALEDSIVYLLPYDKLMLLTEVSWEINMFYRKILEYSLITSQIKADSWRFETARERYNLLMQHQPEVIKRAPLSHIASYLLMTPETLSRVRSGIL</sequence>
<dbReference type="Gene3D" id="2.60.120.10">
    <property type="entry name" value="Jelly Rolls"/>
    <property type="match status" value="1"/>
</dbReference>
<dbReference type="KEGG" id="beg:INE88_03387"/>
<evidence type="ECO:0000313" key="3">
    <source>
        <dbReference type="Proteomes" id="UP000679226"/>
    </source>
</evidence>
<dbReference type="SUPFAM" id="SSF51206">
    <property type="entry name" value="cAMP-binding domain-like"/>
    <property type="match status" value="1"/>
</dbReference>
<organism evidence="2 3">
    <name type="scientific">Bacteroides eggerthii</name>
    <dbReference type="NCBI Taxonomy" id="28111"/>
    <lineage>
        <taxon>Bacteria</taxon>
        <taxon>Pseudomonadati</taxon>
        <taxon>Bacteroidota</taxon>
        <taxon>Bacteroidia</taxon>
        <taxon>Bacteroidales</taxon>
        <taxon>Bacteroidaceae</taxon>
        <taxon>Bacteroides</taxon>
    </lineage>
</organism>
<dbReference type="InterPro" id="IPR000595">
    <property type="entry name" value="cNMP-bd_dom"/>
</dbReference>
<gene>
    <name evidence="2" type="ORF">INE88_03387</name>
</gene>